<dbReference type="Gene3D" id="1.10.340.70">
    <property type="match status" value="1"/>
</dbReference>
<protein>
    <recommendedName>
        <fullName evidence="1">Integrase zinc-binding domain-containing protein</fullName>
    </recommendedName>
</protein>
<gene>
    <name evidence="2" type="ORF">Pmar_PMAR029088</name>
</gene>
<dbReference type="InParanoid" id="C5KDE7"/>
<evidence type="ECO:0000313" key="3">
    <source>
        <dbReference type="Proteomes" id="UP000007800"/>
    </source>
</evidence>
<organism evidence="3">
    <name type="scientific">Perkinsus marinus (strain ATCC 50983 / TXsc)</name>
    <dbReference type="NCBI Taxonomy" id="423536"/>
    <lineage>
        <taxon>Eukaryota</taxon>
        <taxon>Sar</taxon>
        <taxon>Alveolata</taxon>
        <taxon>Perkinsozoa</taxon>
        <taxon>Perkinsea</taxon>
        <taxon>Perkinsida</taxon>
        <taxon>Perkinsidae</taxon>
        <taxon>Perkinsus</taxon>
    </lineage>
</organism>
<dbReference type="Pfam" id="PF17921">
    <property type="entry name" value="Integrase_H2C2"/>
    <property type="match status" value="1"/>
</dbReference>
<reference evidence="2 3" key="1">
    <citation type="submission" date="2008-07" db="EMBL/GenBank/DDBJ databases">
        <authorList>
            <person name="El-Sayed N."/>
            <person name="Caler E."/>
            <person name="Inman J."/>
            <person name="Amedeo P."/>
            <person name="Hass B."/>
            <person name="Wortman J."/>
        </authorList>
    </citation>
    <scope>NUCLEOTIDE SEQUENCE [LARGE SCALE GENOMIC DNA]</scope>
    <source>
        <strain evidence="3">ATCC 50983 / TXsc</strain>
    </source>
</reference>
<evidence type="ECO:0000259" key="1">
    <source>
        <dbReference type="Pfam" id="PF17921"/>
    </source>
</evidence>
<sequence length="166" mass="18971">WIQGMKAKVKDGAVMNTPGTRGFCIDEVTGLLCKRTLNWKVVDDKETVDLGGLGYVVPDADVALQDEIIKKLHVYGGLPQNIRRLCSQFYFKYMKVKCKKYLRECEICERLRTHRGARKAIAALPSWQTNWQPWECVSLDIVGRANLAPYVPVVKTISTRRRIQES</sequence>
<name>C5KDE7_PERM5</name>
<keyword evidence="3" id="KW-1185">Reference proteome</keyword>
<dbReference type="OrthoDB" id="1938712at2759"/>
<dbReference type="InterPro" id="IPR041588">
    <property type="entry name" value="Integrase_H2C2"/>
</dbReference>
<dbReference type="AlphaFoldDB" id="C5KDE7"/>
<dbReference type="RefSeq" id="XP_002785700.1">
    <property type="nucleotide sequence ID" value="XM_002785654.1"/>
</dbReference>
<feature type="non-terminal residue" evidence="2">
    <location>
        <position position="1"/>
    </location>
</feature>
<evidence type="ECO:0000313" key="2">
    <source>
        <dbReference type="EMBL" id="EER17496.1"/>
    </source>
</evidence>
<dbReference type="Proteomes" id="UP000007800">
    <property type="component" value="Unassembled WGS sequence"/>
</dbReference>
<proteinExistence type="predicted"/>
<dbReference type="GeneID" id="9062827"/>
<dbReference type="EMBL" id="GG672074">
    <property type="protein sequence ID" value="EER17496.1"/>
    <property type="molecule type" value="Genomic_DNA"/>
</dbReference>
<feature type="domain" description="Integrase zinc-binding" evidence="1">
    <location>
        <begin position="63"/>
        <end position="112"/>
    </location>
</feature>
<accession>C5KDE7</accession>